<reference evidence="1" key="1">
    <citation type="submission" date="2023-03" db="UniProtKB">
        <authorList>
            <consortium name="EnsemblPlants"/>
        </authorList>
    </citation>
    <scope>IDENTIFICATION</scope>
</reference>
<name>A0A9I9CV86_CUCME</name>
<sequence>MSEWSCIRKGFDVGIDVMRQWHRYWRALQSTCEGDGRLTALAGVEEEKEKE</sequence>
<dbReference type="Gramene" id="MELO3C008950.2.1">
    <property type="protein sequence ID" value="MELO3C008950.2.1"/>
    <property type="gene ID" value="MELO3C008950.2"/>
</dbReference>
<evidence type="ECO:0000313" key="1">
    <source>
        <dbReference type="EnsemblPlants" id="MELO3C008950.2.1"/>
    </source>
</evidence>
<organism evidence="1">
    <name type="scientific">Cucumis melo</name>
    <name type="common">Muskmelon</name>
    <dbReference type="NCBI Taxonomy" id="3656"/>
    <lineage>
        <taxon>Eukaryota</taxon>
        <taxon>Viridiplantae</taxon>
        <taxon>Streptophyta</taxon>
        <taxon>Embryophyta</taxon>
        <taxon>Tracheophyta</taxon>
        <taxon>Spermatophyta</taxon>
        <taxon>Magnoliopsida</taxon>
        <taxon>eudicotyledons</taxon>
        <taxon>Gunneridae</taxon>
        <taxon>Pentapetalae</taxon>
        <taxon>rosids</taxon>
        <taxon>fabids</taxon>
        <taxon>Cucurbitales</taxon>
        <taxon>Cucurbitaceae</taxon>
        <taxon>Benincaseae</taxon>
        <taxon>Cucumis</taxon>
    </lineage>
</organism>
<protein>
    <submittedName>
        <fullName evidence="1">Uncharacterized protein</fullName>
    </submittedName>
</protein>
<dbReference type="EnsemblPlants" id="MELO3C008950.2.1">
    <property type="protein sequence ID" value="MELO3C008950.2.1"/>
    <property type="gene ID" value="MELO3C008950.2"/>
</dbReference>
<dbReference type="AlphaFoldDB" id="A0A9I9CV86"/>
<proteinExistence type="predicted"/>
<accession>A0A9I9CV86</accession>